<organism evidence="2 3">
    <name type="scientific">Rohdeia mirabilis</name>
    <dbReference type="NCBI Taxonomy" id="2528008"/>
    <lineage>
        <taxon>Bacteria</taxon>
        <taxon>Pseudomonadati</taxon>
        <taxon>Planctomycetota</taxon>
        <taxon>Planctomycetia</taxon>
        <taxon>Planctomycetia incertae sedis</taxon>
        <taxon>Rohdeia</taxon>
    </lineage>
</organism>
<accession>A0A518CVU0</accession>
<dbReference type="AlphaFoldDB" id="A0A518CVU0"/>
<name>A0A518CVU0_9BACT</name>
<evidence type="ECO:0000256" key="1">
    <source>
        <dbReference type="SAM" id="MobiDB-lite"/>
    </source>
</evidence>
<protein>
    <submittedName>
        <fullName evidence="2">Uncharacterized protein</fullName>
    </submittedName>
</protein>
<reference evidence="2 3" key="1">
    <citation type="submission" date="2019-02" db="EMBL/GenBank/DDBJ databases">
        <title>Deep-cultivation of Planctomycetes and their phenomic and genomic characterization uncovers novel biology.</title>
        <authorList>
            <person name="Wiegand S."/>
            <person name="Jogler M."/>
            <person name="Boedeker C."/>
            <person name="Pinto D."/>
            <person name="Vollmers J."/>
            <person name="Rivas-Marin E."/>
            <person name="Kohn T."/>
            <person name="Peeters S.H."/>
            <person name="Heuer A."/>
            <person name="Rast P."/>
            <person name="Oberbeckmann S."/>
            <person name="Bunk B."/>
            <person name="Jeske O."/>
            <person name="Meyerdierks A."/>
            <person name="Storesund J.E."/>
            <person name="Kallscheuer N."/>
            <person name="Luecker S."/>
            <person name="Lage O.M."/>
            <person name="Pohl T."/>
            <person name="Merkel B.J."/>
            <person name="Hornburger P."/>
            <person name="Mueller R.-W."/>
            <person name="Bruemmer F."/>
            <person name="Labrenz M."/>
            <person name="Spormann A.M."/>
            <person name="Op den Camp H."/>
            <person name="Overmann J."/>
            <person name="Amann R."/>
            <person name="Jetten M.S.M."/>
            <person name="Mascher T."/>
            <person name="Medema M.H."/>
            <person name="Devos D.P."/>
            <person name="Kaster A.-K."/>
            <person name="Ovreas L."/>
            <person name="Rohde M."/>
            <person name="Galperin M.Y."/>
            <person name="Jogler C."/>
        </authorList>
    </citation>
    <scope>NUCLEOTIDE SEQUENCE [LARGE SCALE GENOMIC DNA]</scope>
    <source>
        <strain evidence="2 3">Pla163</strain>
    </source>
</reference>
<feature type="region of interest" description="Disordered" evidence="1">
    <location>
        <begin position="132"/>
        <end position="151"/>
    </location>
</feature>
<dbReference type="EMBL" id="CP036290">
    <property type="protein sequence ID" value="QDU83352.1"/>
    <property type="molecule type" value="Genomic_DNA"/>
</dbReference>
<evidence type="ECO:0000313" key="2">
    <source>
        <dbReference type="EMBL" id="QDU83352.1"/>
    </source>
</evidence>
<proteinExistence type="predicted"/>
<keyword evidence="3" id="KW-1185">Reference proteome</keyword>
<gene>
    <name evidence="2" type="ORF">Pla163_04510</name>
</gene>
<sequence>MVLRFRSLCLLVLALYVFVAPQGLSLSFCTAGVQGWWSDVEASADVAHGCSSSGWCSDRCVHDHDRDHDDELPEGPLVDLPACPGCQSLLFDDGLADSAGARAPLVDAPVLDPFVLLEPAPPDEPRLRALAAPPGAVRSTGRLPGTLPLRV</sequence>
<dbReference type="RefSeq" id="WP_145182885.1">
    <property type="nucleotide sequence ID" value="NZ_CP036290.1"/>
</dbReference>
<evidence type="ECO:0000313" key="3">
    <source>
        <dbReference type="Proteomes" id="UP000319342"/>
    </source>
</evidence>
<dbReference type="Proteomes" id="UP000319342">
    <property type="component" value="Chromosome"/>
</dbReference>